<evidence type="ECO:0000256" key="1">
    <source>
        <dbReference type="ARBA" id="ARBA00022670"/>
    </source>
</evidence>
<keyword evidence="1" id="KW-0645">Protease</keyword>
<dbReference type="InterPro" id="IPR000209">
    <property type="entry name" value="Peptidase_S8/S53_dom"/>
</dbReference>
<name>A0A5J5BUC9_9ASTE</name>
<evidence type="ECO:0000256" key="3">
    <source>
        <dbReference type="ARBA" id="ARBA00022825"/>
    </source>
</evidence>
<dbReference type="GO" id="GO:0006508">
    <property type="term" value="P:proteolysis"/>
    <property type="evidence" value="ECO:0007669"/>
    <property type="project" value="UniProtKB-KW"/>
</dbReference>
<keyword evidence="3" id="KW-0720">Serine protease</keyword>
<dbReference type="SUPFAM" id="SSF52743">
    <property type="entry name" value="Subtilisin-like"/>
    <property type="match status" value="1"/>
</dbReference>
<feature type="domain" description="Peptidase S8/S53" evidence="4">
    <location>
        <begin position="14"/>
        <end position="47"/>
    </location>
</feature>
<dbReference type="Gene3D" id="3.40.50.200">
    <property type="entry name" value="Peptidase S8/S53 domain"/>
    <property type="match status" value="1"/>
</dbReference>
<reference evidence="5 6" key="1">
    <citation type="submission" date="2019-09" db="EMBL/GenBank/DDBJ databases">
        <title>A chromosome-level genome assembly of the Chinese tupelo Nyssa sinensis.</title>
        <authorList>
            <person name="Yang X."/>
            <person name="Kang M."/>
            <person name="Yang Y."/>
            <person name="Xiong H."/>
            <person name="Wang M."/>
            <person name="Zhang Z."/>
            <person name="Wang Z."/>
            <person name="Wu H."/>
            <person name="Ma T."/>
            <person name="Liu J."/>
            <person name="Xi Z."/>
        </authorList>
    </citation>
    <scope>NUCLEOTIDE SEQUENCE [LARGE SCALE GENOMIC DNA]</scope>
    <source>
        <strain evidence="5">J267</strain>
        <tissue evidence="5">Leaf</tissue>
    </source>
</reference>
<organism evidence="5 6">
    <name type="scientific">Nyssa sinensis</name>
    <dbReference type="NCBI Taxonomy" id="561372"/>
    <lineage>
        <taxon>Eukaryota</taxon>
        <taxon>Viridiplantae</taxon>
        <taxon>Streptophyta</taxon>
        <taxon>Embryophyta</taxon>
        <taxon>Tracheophyta</taxon>
        <taxon>Spermatophyta</taxon>
        <taxon>Magnoliopsida</taxon>
        <taxon>eudicotyledons</taxon>
        <taxon>Gunneridae</taxon>
        <taxon>Pentapetalae</taxon>
        <taxon>asterids</taxon>
        <taxon>Cornales</taxon>
        <taxon>Nyssaceae</taxon>
        <taxon>Nyssa</taxon>
    </lineage>
</organism>
<keyword evidence="2" id="KW-0378">Hydrolase</keyword>
<evidence type="ECO:0000313" key="6">
    <source>
        <dbReference type="Proteomes" id="UP000325577"/>
    </source>
</evidence>
<dbReference type="GO" id="GO:0004252">
    <property type="term" value="F:serine-type endopeptidase activity"/>
    <property type="evidence" value="ECO:0007669"/>
    <property type="project" value="InterPro"/>
</dbReference>
<gene>
    <name evidence="5" type="ORF">F0562_019724</name>
</gene>
<proteinExistence type="predicted"/>
<dbReference type="Pfam" id="PF00082">
    <property type="entry name" value="Peptidase_S8"/>
    <property type="match status" value="1"/>
</dbReference>
<protein>
    <recommendedName>
        <fullName evidence="4">Peptidase S8/S53 domain-containing protein</fullName>
    </recommendedName>
</protein>
<dbReference type="AlphaFoldDB" id="A0A5J5BUC9"/>
<dbReference type="PROSITE" id="PS00138">
    <property type="entry name" value="SUBTILASE_SER"/>
    <property type="match status" value="1"/>
</dbReference>
<evidence type="ECO:0000313" key="5">
    <source>
        <dbReference type="EMBL" id="KAA8544881.1"/>
    </source>
</evidence>
<evidence type="ECO:0000256" key="2">
    <source>
        <dbReference type="ARBA" id="ARBA00022801"/>
    </source>
</evidence>
<dbReference type="InterPro" id="IPR023828">
    <property type="entry name" value="Peptidase_S8_Ser-AS"/>
</dbReference>
<dbReference type="EMBL" id="CM018033">
    <property type="protein sequence ID" value="KAA8544881.1"/>
    <property type="molecule type" value="Genomic_DNA"/>
</dbReference>
<evidence type="ECO:0000259" key="4">
    <source>
        <dbReference type="Pfam" id="PF00082"/>
    </source>
</evidence>
<sequence>MGVLVRVYAALGLSFPRSRITEPQSGTSMAYPLISGILALLKALIPHRALLHQYAHDHNRSSILTFDLDLLQDSGEPYICSMGGLNFVTSSVFQDSTFICANQPLL</sequence>
<dbReference type="Proteomes" id="UP000325577">
    <property type="component" value="Linkage Group LG10"/>
</dbReference>
<accession>A0A5J5BUC9</accession>
<dbReference type="InterPro" id="IPR036852">
    <property type="entry name" value="Peptidase_S8/S53_dom_sf"/>
</dbReference>
<keyword evidence="6" id="KW-1185">Reference proteome</keyword>